<feature type="compositionally biased region" description="Low complexity" evidence="1">
    <location>
        <begin position="306"/>
        <end position="318"/>
    </location>
</feature>
<feature type="region of interest" description="Disordered" evidence="1">
    <location>
        <begin position="455"/>
        <end position="485"/>
    </location>
</feature>
<feature type="region of interest" description="Disordered" evidence="1">
    <location>
        <begin position="115"/>
        <end position="166"/>
    </location>
</feature>
<dbReference type="GO" id="GO:0009653">
    <property type="term" value="P:anatomical structure morphogenesis"/>
    <property type="evidence" value="ECO:0007669"/>
    <property type="project" value="TreeGrafter"/>
</dbReference>
<feature type="compositionally biased region" description="Low complexity" evidence="1">
    <location>
        <begin position="475"/>
        <end position="485"/>
    </location>
</feature>
<dbReference type="Ensembl" id="ENSCPVT00000025146.1">
    <property type="protein sequence ID" value="ENSCPVP00000024438.1"/>
    <property type="gene ID" value="ENSCPVG00000018349.1"/>
</dbReference>
<dbReference type="InterPro" id="IPR016024">
    <property type="entry name" value="ARM-type_fold"/>
</dbReference>
<protein>
    <submittedName>
        <fullName evidence="2">Uncharacterized protein</fullName>
    </submittedName>
</protein>
<dbReference type="SUPFAM" id="SSF48371">
    <property type="entry name" value="ARM repeat"/>
    <property type="match status" value="1"/>
</dbReference>
<feature type="compositionally biased region" description="Low complexity" evidence="1">
    <location>
        <begin position="186"/>
        <end position="206"/>
    </location>
</feature>
<feature type="compositionally biased region" description="Pro residues" evidence="1">
    <location>
        <begin position="509"/>
        <end position="521"/>
    </location>
</feature>
<feature type="region of interest" description="Disordered" evidence="1">
    <location>
        <begin position="282"/>
        <end position="318"/>
    </location>
</feature>
<reference evidence="2" key="2">
    <citation type="submission" date="2025-09" db="UniProtKB">
        <authorList>
            <consortium name="Ensembl"/>
        </authorList>
    </citation>
    <scope>IDENTIFICATION</scope>
</reference>
<feature type="compositionally biased region" description="Low complexity" evidence="1">
    <location>
        <begin position="288"/>
        <end position="298"/>
    </location>
</feature>
<feature type="compositionally biased region" description="Polar residues" evidence="1">
    <location>
        <begin position="767"/>
        <end position="778"/>
    </location>
</feature>
<dbReference type="Gene3D" id="1.25.10.10">
    <property type="entry name" value="Leucine-rich Repeat Variant"/>
    <property type="match status" value="2"/>
</dbReference>
<dbReference type="PANTHER" id="PTHR23312">
    <property type="entry name" value="ARMC5 ARMADILLO REPEAT-CONTAINING -RELATED"/>
    <property type="match status" value="1"/>
</dbReference>
<dbReference type="Proteomes" id="UP000694382">
    <property type="component" value="Unassembled WGS sequence"/>
</dbReference>
<feature type="region of interest" description="Disordered" evidence="1">
    <location>
        <begin position="728"/>
        <end position="818"/>
    </location>
</feature>
<dbReference type="GO" id="GO:0005829">
    <property type="term" value="C:cytosol"/>
    <property type="evidence" value="ECO:0007669"/>
    <property type="project" value="TreeGrafter"/>
</dbReference>
<organism evidence="2 3">
    <name type="scientific">Geospiza parvula</name>
    <name type="common">Small tree-finch</name>
    <name type="synonym">Camarhynchus parvulus</name>
    <dbReference type="NCBI Taxonomy" id="87175"/>
    <lineage>
        <taxon>Eukaryota</taxon>
        <taxon>Metazoa</taxon>
        <taxon>Chordata</taxon>
        <taxon>Craniata</taxon>
        <taxon>Vertebrata</taxon>
        <taxon>Euteleostomi</taxon>
        <taxon>Archelosauria</taxon>
        <taxon>Archosauria</taxon>
        <taxon>Dinosauria</taxon>
        <taxon>Saurischia</taxon>
        <taxon>Theropoda</taxon>
        <taxon>Coelurosauria</taxon>
        <taxon>Aves</taxon>
        <taxon>Neognathae</taxon>
        <taxon>Neoaves</taxon>
        <taxon>Telluraves</taxon>
        <taxon>Australaves</taxon>
        <taxon>Passeriformes</taxon>
        <taxon>Thraupidae</taxon>
        <taxon>Camarhynchus</taxon>
    </lineage>
</organism>
<feature type="compositionally biased region" description="Acidic residues" evidence="1">
    <location>
        <begin position="456"/>
        <end position="466"/>
    </location>
</feature>
<evidence type="ECO:0000313" key="3">
    <source>
        <dbReference type="Proteomes" id="UP000694382"/>
    </source>
</evidence>
<dbReference type="AlphaFoldDB" id="A0A8U8AYC2"/>
<name>A0A8U8AYC2_GEOPR</name>
<sequence>GIEARLRLSPLSRHVRLRGRFFSRFLPFFPHFSPTMSESLGWCVEAVRAAAEPSLSRALLALRARHTRRAGGPARFRERGGLGPLLELVGPERPRRVLELALSVLGNCCTEPGCRRQTRSLGGVPRLVPSLSLGSPTPPNSHQGFPIPSPRPNLGLGSPIPSPRPSLSLGVPNLSLGVPNPPSPLPNLSLGSPIPSALPNSSLGSSPPSPPPNLGLGSPAPSAPPNLSLGVLNLTLAVPNLGLGVPNLGLGSPAPSPRPNSSLGVPNLGVPTWVWGLPSLSSPPPGSGVPSPLSSPQFGSGGSQFGSGVPSPLCSPQFESGGSQFGGSQFGSGVSHPLSSPQFGSGVPSPLCSPQFEAGVPRFGSGVPSALCSPQFEAGVRALCLLCREAVSRARVRRSGGLGALVALLREPRAARWHRRALLALSAFAWDPPALRALEARGLVPLLARALRREREEEEREEEEAASADWPRELGPGAPGEAAAGNNFMRSHLLTLSPIPFQDLAGHHPLPPHLPSPPLPRPPKRKPPLPPSLRSLALPPIPALDPRSREAPALLLLERLATPPPLPRPPSPTLVSALLAYLGGAPRPSPRAPRLLQLLVQNPQFLGPLVRGFVPSLIHARLVLGVPPQKWGRGAAGEGRDPRPQWARAERRERLRELGEALLRSLAATAASPFGVGVLTHGLRCGSAPARLACATALPLLPKITLQKSPKISPKIPPKIPGNCSKIASKNSQKSPKNMLQNSPKISPKIPRNCPKILRNRPKIAFKNSQKSPKNTPKISPKIAPKYPEIAPKLPPKIPPKIPQNSPKKTLQTPQIHL</sequence>
<feature type="compositionally biased region" description="Low complexity" evidence="1">
    <location>
        <begin position="154"/>
        <end position="166"/>
    </location>
</feature>
<evidence type="ECO:0000256" key="1">
    <source>
        <dbReference type="SAM" id="MobiDB-lite"/>
    </source>
</evidence>
<feature type="compositionally biased region" description="Pro residues" evidence="1">
    <location>
        <begin position="793"/>
        <end position="802"/>
    </location>
</feature>
<dbReference type="PANTHER" id="PTHR23312:SF8">
    <property type="entry name" value="ARMADILLO REPEAT-CONTAINING PROTEIN 5"/>
    <property type="match status" value="1"/>
</dbReference>
<keyword evidence="3" id="KW-1185">Reference proteome</keyword>
<accession>A0A8U8AYC2</accession>
<reference evidence="2" key="1">
    <citation type="submission" date="2025-08" db="UniProtKB">
        <authorList>
            <consortium name="Ensembl"/>
        </authorList>
    </citation>
    <scope>IDENTIFICATION</scope>
</reference>
<feature type="region of interest" description="Disordered" evidence="1">
    <location>
        <begin position="186"/>
        <end position="221"/>
    </location>
</feature>
<feature type="compositionally biased region" description="Polar residues" evidence="1">
    <location>
        <begin position="132"/>
        <end position="143"/>
    </location>
</feature>
<proteinExistence type="predicted"/>
<feature type="compositionally biased region" description="Polar residues" evidence="1">
    <location>
        <begin position="728"/>
        <end position="745"/>
    </location>
</feature>
<feature type="region of interest" description="Disordered" evidence="1">
    <location>
        <begin position="504"/>
        <end position="544"/>
    </location>
</feature>
<evidence type="ECO:0000313" key="2">
    <source>
        <dbReference type="Ensembl" id="ENSCPVP00000024438.1"/>
    </source>
</evidence>
<dbReference type="InterPro" id="IPR011989">
    <property type="entry name" value="ARM-like"/>
</dbReference>